<feature type="domain" description="DUF6950" evidence="1">
    <location>
        <begin position="7"/>
        <end position="144"/>
    </location>
</feature>
<accession>A0ABR5XWN4</accession>
<protein>
    <recommendedName>
        <fullName evidence="1">DUF6950 domain-containing protein</fullName>
    </recommendedName>
</protein>
<reference evidence="2 3" key="1">
    <citation type="submission" date="2015-12" db="EMBL/GenBank/DDBJ databases">
        <title>Genome sequence of Thalassospira xiamenensis MCCC 1A03005.</title>
        <authorList>
            <person name="Lu L."/>
            <person name="Lai Q."/>
            <person name="Shao Z."/>
            <person name="Qian P."/>
        </authorList>
    </citation>
    <scope>NUCLEOTIDE SEQUENCE [LARGE SCALE GENOMIC DNA]</scope>
    <source>
        <strain evidence="2 3">MCCC 1A03005</strain>
    </source>
</reference>
<evidence type="ECO:0000313" key="2">
    <source>
        <dbReference type="EMBL" id="KZC97163.1"/>
    </source>
</evidence>
<dbReference type="RefSeq" id="WP_063093023.1">
    <property type="nucleotide sequence ID" value="NZ_JAINWB010000003.1"/>
</dbReference>
<proteinExistence type="predicted"/>
<dbReference type="InterPro" id="IPR053802">
    <property type="entry name" value="DUF6950"/>
</dbReference>
<gene>
    <name evidence="2" type="ORF">AUP40_04295</name>
</gene>
<keyword evidence="3" id="KW-1185">Reference proteome</keyword>
<dbReference type="EMBL" id="LPXL01000056">
    <property type="protein sequence ID" value="KZC97163.1"/>
    <property type="molecule type" value="Genomic_DNA"/>
</dbReference>
<evidence type="ECO:0000313" key="3">
    <source>
        <dbReference type="Proteomes" id="UP000076167"/>
    </source>
</evidence>
<organism evidence="2 3">
    <name type="scientific">Thalassospira xiamenensis</name>
    <dbReference type="NCBI Taxonomy" id="220697"/>
    <lineage>
        <taxon>Bacteria</taxon>
        <taxon>Pseudomonadati</taxon>
        <taxon>Pseudomonadota</taxon>
        <taxon>Alphaproteobacteria</taxon>
        <taxon>Rhodospirillales</taxon>
        <taxon>Thalassospiraceae</taxon>
        <taxon>Thalassospira</taxon>
    </lineage>
</organism>
<evidence type="ECO:0000259" key="1">
    <source>
        <dbReference type="Pfam" id="PF22262"/>
    </source>
</evidence>
<comment type="caution">
    <text evidence="2">The sequence shown here is derived from an EMBL/GenBank/DDBJ whole genome shotgun (WGS) entry which is preliminary data.</text>
</comment>
<dbReference type="Proteomes" id="UP000076167">
    <property type="component" value="Unassembled WGS sequence"/>
</dbReference>
<name>A0ABR5XWN4_9PROT</name>
<sequence>MGADQVTRLPLWESKLSDWQQAAARRSFSWGSADCCLTVCDGLQAITGIDPARAFRGKYKTKTGAYGALKRFAGGGLAATAEKITAGLGWPEIPVLMARRGDVGLVNTDEGEALAICVGPRWATQGAAGLVYLSIKSGLRAWRV</sequence>
<dbReference type="Pfam" id="PF22262">
    <property type="entry name" value="DUF6950"/>
    <property type="match status" value="1"/>
</dbReference>